<dbReference type="Proteomes" id="UP000639403">
    <property type="component" value="Unassembled WGS sequence"/>
</dbReference>
<gene>
    <name evidence="2" type="ORF">IEO21_09321</name>
</gene>
<evidence type="ECO:0000256" key="1">
    <source>
        <dbReference type="SAM" id="MobiDB-lite"/>
    </source>
</evidence>
<proteinExistence type="predicted"/>
<organism evidence="2 3">
    <name type="scientific">Rhodonia placenta</name>
    <dbReference type="NCBI Taxonomy" id="104341"/>
    <lineage>
        <taxon>Eukaryota</taxon>
        <taxon>Fungi</taxon>
        <taxon>Dikarya</taxon>
        <taxon>Basidiomycota</taxon>
        <taxon>Agaricomycotina</taxon>
        <taxon>Agaricomycetes</taxon>
        <taxon>Polyporales</taxon>
        <taxon>Adustoporiaceae</taxon>
        <taxon>Rhodonia</taxon>
    </lineage>
</organism>
<accession>A0A8H7NUM5</accession>
<evidence type="ECO:0000313" key="3">
    <source>
        <dbReference type="Proteomes" id="UP000639403"/>
    </source>
</evidence>
<evidence type="ECO:0000313" key="2">
    <source>
        <dbReference type="EMBL" id="KAF9804653.1"/>
    </source>
</evidence>
<feature type="region of interest" description="Disordered" evidence="1">
    <location>
        <begin position="123"/>
        <end position="143"/>
    </location>
</feature>
<comment type="caution">
    <text evidence="2">The sequence shown here is derived from an EMBL/GenBank/DDBJ whole genome shotgun (WGS) entry which is preliminary data.</text>
</comment>
<reference evidence="2" key="2">
    <citation type="journal article" name="Front. Microbiol.">
        <title>Degradative Capacity of Two Strains of Rhodonia placenta: From Phenotype to Genotype.</title>
        <authorList>
            <person name="Kolle M."/>
            <person name="Horta M.A.C."/>
            <person name="Nowrousian M."/>
            <person name="Ohm R.A."/>
            <person name="Benz J.P."/>
            <person name="Pilgard A."/>
        </authorList>
    </citation>
    <scope>NUCLEOTIDE SEQUENCE</scope>
    <source>
        <strain evidence="2">FPRL280</strain>
    </source>
</reference>
<dbReference type="EMBL" id="JADOXO010000426">
    <property type="protein sequence ID" value="KAF9804653.1"/>
    <property type="molecule type" value="Genomic_DNA"/>
</dbReference>
<name>A0A8H7NUM5_9APHY</name>
<dbReference type="AlphaFoldDB" id="A0A8H7NUM5"/>
<reference evidence="2" key="1">
    <citation type="submission" date="2020-11" db="EMBL/GenBank/DDBJ databases">
        <authorList>
            <person name="Koelle M."/>
            <person name="Horta M.A.C."/>
            <person name="Nowrousian M."/>
            <person name="Ohm R.A."/>
            <person name="Benz P."/>
            <person name="Pilgard A."/>
        </authorList>
    </citation>
    <scope>NUCLEOTIDE SEQUENCE</scope>
    <source>
        <strain evidence="2">FPRL280</strain>
    </source>
</reference>
<sequence length="143" mass="15047">MLSRFQTPASSVPARVSCTTAVTASAVVPSSSTTRTRVFSRHSGTCLVLSLSTSGGSASSSSPLVVTLAVLSSGPRVRSASSTRYLAPLTRYPFSRRASLCRRPRSATLTLLASSTALRSSLLSARRTPRSKSALGRSTRTPW</sequence>
<protein>
    <submittedName>
        <fullName evidence="2">Uncharacterized protein</fullName>
    </submittedName>
</protein>